<name>A0A1T4W4Y0_9BACT</name>
<dbReference type="AlphaFoldDB" id="A0A1T4W4Y0"/>
<evidence type="ECO:0000313" key="2">
    <source>
        <dbReference type="Proteomes" id="UP000189733"/>
    </source>
</evidence>
<protein>
    <submittedName>
        <fullName evidence="1">Predicted secreted protein</fullName>
    </submittedName>
</protein>
<organism evidence="1 2">
    <name type="scientific">Desulfobaculum bizertense DSM 18034</name>
    <dbReference type="NCBI Taxonomy" id="1121442"/>
    <lineage>
        <taxon>Bacteria</taxon>
        <taxon>Pseudomonadati</taxon>
        <taxon>Thermodesulfobacteriota</taxon>
        <taxon>Desulfovibrionia</taxon>
        <taxon>Desulfovibrionales</taxon>
        <taxon>Desulfovibrionaceae</taxon>
        <taxon>Desulfobaculum</taxon>
    </lineage>
</organism>
<dbReference type="InterPro" id="IPR054648">
    <property type="entry name" value="TudS-rel"/>
</dbReference>
<gene>
    <name evidence="1" type="ORF">SAMN02745702_01641</name>
</gene>
<dbReference type="NCBIfam" id="NF045597">
    <property type="entry name" value="TudS_rel_CD3072"/>
    <property type="match status" value="1"/>
</dbReference>
<dbReference type="Proteomes" id="UP000189733">
    <property type="component" value="Unassembled WGS sequence"/>
</dbReference>
<keyword evidence="2" id="KW-1185">Reference proteome</keyword>
<dbReference type="STRING" id="1121442.SAMN02745702_01641"/>
<dbReference type="OrthoDB" id="5420310at2"/>
<reference evidence="1 2" key="1">
    <citation type="submission" date="2017-02" db="EMBL/GenBank/DDBJ databases">
        <authorList>
            <person name="Peterson S.W."/>
        </authorList>
    </citation>
    <scope>NUCLEOTIDE SEQUENCE [LARGE SCALE GENOMIC DNA]</scope>
    <source>
        <strain evidence="1 2">DSM 18034</strain>
    </source>
</reference>
<sequence>MKRSRSILVVCHCLLNSNAKIYPLAATGGVYTDSIQGYVDKGAGLVQLPCPETCALGMKRWGMTYEQYDTPAFRDFCKELLKPSLLQIRAFHAEGYKILGVAGTDGSPNCGIAQTCSGYVGGNVTPERVAAQCSGAGPVAGKGVFMELLQEELQSVGIDVPFFSLVAEDDATDKVG</sequence>
<proteinExistence type="predicted"/>
<dbReference type="RefSeq" id="WP_078684909.1">
    <property type="nucleotide sequence ID" value="NZ_FUYA01000004.1"/>
</dbReference>
<evidence type="ECO:0000313" key="1">
    <source>
        <dbReference type="EMBL" id="SKA72302.1"/>
    </source>
</evidence>
<dbReference type="EMBL" id="FUYA01000004">
    <property type="protein sequence ID" value="SKA72302.1"/>
    <property type="molecule type" value="Genomic_DNA"/>
</dbReference>
<accession>A0A1T4W4Y0</accession>